<feature type="domain" description="Protein kinase" evidence="7">
    <location>
        <begin position="1"/>
        <end position="95"/>
    </location>
</feature>
<dbReference type="PANTHER" id="PTHR43289:SF6">
    <property type="entry name" value="SERINE_THREONINE-PROTEIN KINASE NEKL-3"/>
    <property type="match status" value="1"/>
</dbReference>
<keyword evidence="6" id="KW-0812">Transmembrane</keyword>
<feature type="transmembrane region" description="Helical" evidence="6">
    <location>
        <begin position="231"/>
        <end position="251"/>
    </location>
</feature>
<dbReference type="PROSITE" id="PS50011">
    <property type="entry name" value="PROTEIN_KINASE_DOM"/>
    <property type="match status" value="1"/>
</dbReference>
<keyword evidence="2" id="KW-0547">Nucleotide-binding</keyword>
<keyword evidence="4" id="KW-0067">ATP-binding</keyword>
<dbReference type="Proteomes" id="UP000030428">
    <property type="component" value="Unassembled WGS sequence"/>
</dbReference>
<comment type="caution">
    <text evidence="8">The sequence shown here is derived from an EMBL/GenBank/DDBJ whole genome shotgun (WGS) entry which is preliminary data.</text>
</comment>
<dbReference type="SUPFAM" id="SSF56112">
    <property type="entry name" value="Protein kinase-like (PK-like)"/>
    <property type="match status" value="1"/>
</dbReference>
<dbReference type="EMBL" id="JSZA02000217">
    <property type="protein sequence ID" value="TGO02127.1"/>
    <property type="molecule type" value="Genomic_DNA"/>
</dbReference>
<keyword evidence="1" id="KW-0808">Transferase</keyword>
<sequence>MAVFGTLEYAPPEQRGYARHFGKPSARSDIFAFGKTMYRLLTGEIPFAVEHEPLEHAPAWYQLLSDCVRQNPEKRPESAGVLVSRLKGIGKEPLRKEKLARERAERQAKERNRNAQQQTREKQPIGWQELKPTLIVLALIGLGGIFTAFLANLFQSRNISFLGKYGDDESGAIVGLLLSILLVGQYLWRHRQTMPHLAMTFGLIGVGFAIWFISVAIFVSLNISFLGDDRGASGIIVGLLLSILLVGQYLWRHRQTISRSAVITGILGILGIAIWPFFILFMIFF</sequence>
<evidence type="ECO:0000256" key="1">
    <source>
        <dbReference type="ARBA" id="ARBA00022679"/>
    </source>
</evidence>
<gene>
    <name evidence="8" type="ORF">PN36_30065</name>
</gene>
<accession>A0A4E0QLI4</accession>
<evidence type="ECO:0000313" key="9">
    <source>
        <dbReference type="Proteomes" id="UP000030428"/>
    </source>
</evidence>
<evidence type="ECO:0000256" key="5">
    <source>
        <dbReference type="SAM" id="MobiDB-lite"/>
    </source>
</evidence>
<dbReference type="AlphaFoldDB" id="A0A4E0QLI4"/>
<evidence type="ECO:0000256" key="6">
    <source>
        <dbReference type="SAM" id="Phobius"/>
    </source>
</evidence>
<keyword evidence="9" id="KW-1185">Reference proteome</keyword>
<evidence type="ECO:0000313" key="8">
    <source>
        <dbReference type="EMBL" id="TGO02127.1"/>
    </source>
</evidence>
<dbReference type="InterPro" id="IPR011009">
    <property type="entry name" value="Kinase-like_dom_sf"/>
</dbReference>
<dbReference type="PANTHER" id="PTHR43289">
    <property type="entry name" value="MITOGEN-ACTIVATED PROTEIN KINASE KINASE KINASE 20-RELATED"/>
    <property type="match status" value="1"/>
</dbReference>
<reference evidence="8 9" key="1">
    <citation type="journal article" date="2016" name="Front. Microbiol.">
        <title>Single-Cell (Meta-)Genomics of a Dimorphic Candidatus Thiomargarita nelsonii Reveals Genomic Plasticity.</title>
        <authorList>
            <person name="Flood B.E."/>
            <person name="Fliss P."/>
            <person name="Jones D.S."/>
            <person name="Dick G.J."/>
            <person name="Jain S."/>
            <person name="Kaster A.K."/>
            <person name="Winkel M."/>
            <person name="Mussmann M."/>
            <person name="Bailey J."/>
        </authorList>
    </citation>
    <scope>NUCLEOTIDE SEQUENCE [LARGE SCALE GENOMIC DNA]</scope>
    <source>
        <strain evidence="8">Hydrate Ridge</strain>
    </source>
</reference>
<dbReference type="Gene3D" id="1.10.510.10">
    <property type="entry name" value="Transferase(Phosphotransferase) domain 1"/>
    <property type="match status" value="1"/>
</dbReference>
<evidence type="ECO:0000259" key="7">
    <source>
        <dbReference type="PROSITE" id="PS50011"/>
    </source>
</evidence>
<organism evidence="8 9">
    <name type="scientific">Candidatus Thiomargarita nelsonii</name>
    <dbReference type="NCBI Taxonomy" id="1003181"/>
    <lineage>
        <taxon>Bacteria</taxon>
        <taxon>Pseudomonadati</taxon>
        <taxon>Pseudomonadota</taxon>
        <taxon>Gammaproteobacteria</taxon>
        <taxon>Thiotrichales</taxon>
        <taxon>Thiotrichaceae</taxon>
        <taxon>Thiomargarita</taxon>
    </lineage>
</organism>
<evidence type="ECO:0000256" key="4">
    <source>
        <dbReference type="ARBA" id="ARBA00022840"/>
    </source>
</evidence>
<feature type="transmembrane region" description="Helical" evidence="6">
    <location>
        <begin position="200"/>
        <end position="225"/>
    </location>
</feature>
<dbReference type="InterPro" id="IPR000719">
    <property type="entry name" value="Prot_kinase_dom"/>
</dbReference>
<evidence type="ECO:0000256" key="3">
    <source>
        <dbReference type="ARBA" id="ARBA00022777"/>
    </source>
</evidence>
<feature type="region of interest" description="Disordered" evidence="5">
    <location>
        <begin position="97"/>
        <end position="123"/>
    </location>
</feature>
<keyword evidence="6" id="KW-0472">Membrane</keyword>
<keyword evidence="6" id="KW-1133">Transmembrane helix</keyword>
<protein>
    <recommendedName>
        <fullName evidence="7">Protein kinase domain-containing protein</fullName>
    </recommendedName>
</protein>
<dbReference type="GO" id="GO:0005524">
    <property type="term" value="F:ATP binding"/>
    <property type="evidence" value="ECO:0007669"/>
    <property type="project" value="UniProtKB-KW"/>
</dbReference>
<feature type="transmembrane region" description="Helical" evidence="6">
    <location>
        <begin position="171"/>
        <end position="188"/>
    </location>
</feature>
<dbReference type="GO" id="GO:0004674">
    <property type="term" value="F:protein serine/threonine kinase activity"/>
    <property type="evidence" value="ECO:0007669"/>
    <property type="project" value="TreeGrafter"/>
</dbReference>
<feature type="transmembrane region" description="Helical" evidence="6">
    <location>
        <begin position="263"/>
        <end position="284"/>
    </location>
</feature>
<feature type="transmembrane region" description="Helical" evidence="6">
    <location>
        <begin position="132"/>
        <end position="151"/>
    </location>
</feature>
<name>A0A4E0QLI4_9GAMM</name>
<keyword evidence="3" id="KW-0418">Kinase</keyword>
<evidence type="ECO:0000256" key="2">
    <source>
        <dbReference type="ARBA" id="ARBA00022741"/>
    </source>
</evidence>
<proteinExistence type="predicted"/>